<gene>
    <name evidence="1" type="ORF">ODV14_07915</name>
</gene>
<dbReference type="RefSeq" id="WP_056939625.1">
    <property type="nucleotide sequence ID" value="NZ_CP083726.1"/>
</dbReference>
<dbReference type="EMBL" id="JAOTHD010000024">
    <property type="protein sequence ID" value="MDB6247241.1"/>
    <property type="molecule type" value="Genomic_DNA"/>
</dbReference>
<reference evidence="1" key="1">
    <citation type="journal article" date="2022" name="Microorganisms">
        <title>Antibiotic Susceptibility, Resistance Gene Determinants and Corresponding Genomic Regions in Lactobacillus amylovorus Isolates Derived from Wild Boars and Domestic Pigs.</title>
        <authorList>
            <person name="Moravkova M."/>
            <person name="Kostovova I."/>
            <person name="Kavanova K."/>
            <person name="Pechar R."/>
            <person name="Stanek S."/>
            <person name="Brychta A."/>
            <person name="Zeman M."/>
            <person name="Kubasova T."/>
        </authorList>
    </citation>
    <scope>NUCLEOTIDE SEQUENCE</scope>
    <source>
        <strain evidence="1">M597B</strain>
    </source>
</reference>
<proteinExistence type="predicted"/>
<dbReference type="AlphaFoldDB" id="A0AAW6BBT1"/>
<organism evidence="1 2">
    <name type="scientific">Lactobacillus amylovorus</name>
    <dbReference type="NCBI Taxonomy" id="1604"/>
    <lineage>
        <taxon>Bacteria</taxon>
        <taxon>Bacillati</taxon>
        <taxon>Bacillota</taxon>
        <taxon>Bacilli</taxon>
        <taxon>Lactobacillales</taxon>
        <taxon>Lactobacillaceae</taxon>
        <taxon>Lactobacillus</taxon>
    </lineage>
</organism>
<name>A0AAW6BBT1_LACAM</name>
<protein>
    <submittedName>
        <fullName evidence="1">Uncharacterized protein</fullName>
    </submittedName>
</protein>
<accession>A0AAW6BBT1</accession>
<reference evidence="1" key="2">
    <citation type="submission" date="2022-10" db="EMBL/GenBank/DDBJ databases">
        <authorList>
            <person name="Kostovova I."/>
            <person name="Moravkova M."/>
            <person name="Pechar R."/>
        </authorList>
    </citation>
    <scope>NUCLEOTIDE SEQUENCE</scope>
    <source>
        <strain evidence="1">M597B</strain>
    </source>
</reference>
<evidence type="ECO:0000313" key="1">
    <source>
        <dbReference type="EMBL" id="MDB6247241.1"/>
    </source>
</evidence>
<dbReference type="Proteomes" id="UP001141961">
    <property type="component" value="Unassembled WGS sequence"/>
</dbReference>
<sequence length="61" mass="7168">MKEDKNKKGDAVDPEVKEFMNEFYNEHSDLMKELEDDQAASDFAKKFIAEHKEAFDALKDR</sequence>
<evidence type="ECO:0000313" key="2">
    <source>
        <dbReference type="Proteomes" id="UP001141961"/>
    </source>
</evidence>
<comment type="caution">
    <text evidence="1">The sequence shown here is derived from an EMBL/GenBank/DDBJ whole genome shotgun (WGS) entry which is preliminary data.</text>
</comment>